<organism evidence="1">
    <name type="scientific">Culex pipiens</name>
    <name type="common">House mosquito</name>
    <dbReference type="NCBI Taxonomy" id="7175"/>
    <lineage>
        <taxon>Eukaryota</taxon>
        <taxon>Metazoa</taxon>
        <taxon>Ecdysozoa</taxon>
        <taxon>Arthropoda</taxon>
        <taxon>Hexapoda</taxon>
        <taxon>Insecta</taxon>
        <taxon>Pterygota</taxon>
        <taxon>Neoptera</taxon>
        <taxon>Endopterygota</taxon>
        <taxon>Diptera</taxon>
        <taxon>Nematocera</taxon>
        <taxon>Culicoidea</taxon>
        <taxon>Culicidae</taxon>
        <taxon>Culicinae</taxon>
        <taxon>Culicini</taxon>
        <taxon>Culex</taxon>
        <taxon>Culex</taxon>
    </lineage>
</organism>
<sequence>MHNCATVQLRFSATFWRFFRTFSRIFRALFVRFSRPTRTKNVPAHFCTVHFALLFASRPTLRALNCSSAKCPEPGQTGSFGSGSKDQMFARVVGSGDFGH</sequence>
<accession>A0A8D8NTE2</accession>
<dbReference type="EMBL" id="HBUE01189632">
    <property type="protein sequence ID" value="CAG6524520.1"/>
    <property type="molecule type" value="Transcribed_RNA"/>
</dbReference>
<evidence type="ECO:0000313" key="1">
    <source>
        <dbReference type="EMBL" id="CAG6576203.1"/>
    </source>
</evidence>
<protein>
    <submittedName>
        <fullName evidence="1">(northern house mosquito) hypothetical protein</fullName>
    </submittedName>
</protein>
<dbReference type="EMBL" id="HBUE01295479">
    <property type="protein sequence ID" value="CAG6576203.1"/>
    <property type="molecule type" value="Transcribed_RNA"/>
</dbReference>
<dbReference type="AlphaFoldDB" id="A0A8D8NTE2"/>
<name>A0A8D8NTE2_CULPI</name>
<proteinExistence type="predicted"/>
<reference evidence="1" key="1">
    <citation type="submission" date="2021-05" db="EMBL/GenBank/DDBJ databases">
        <authorList>
            <person name="Alioto T."/>
            <person name="Alioto T."/>
            <person name="Gomez Garrido J."/>
        </authorList>
    </citation>
    <scope>NUCLEOTIDE SEQUENCE</scope>
</reference>